<evidence type="ECO:0000313" key="3">
    <source>
        <dbReference type="Proteomes" id="UP000664859"/>
    </source>
</evidence>
<feature type="compositionally biased region" description="Basic and acidic residues" evidence="1">
    <location>
        <begin position="343"/>
        <end position="356"/>
    </location>
</feature>
<feature type="compositionally biased region" description="Basic residues" evidence="1">
    <location>
        <begin position="131"/>
        <end position="143"/>
    </location>
</feature>
<feature type="compositionally biased region" description="Basic and acidic residues" evidence="1">
    <location>
        <begin position="212"/>
        <end position="221"/>
    </location>
</feature>
<organism evidence="2 3">
    <name type="scientific">Tribonema minus</name>
    <dbReference type="NCBI Taxonomy" id="303371"/>
    <lineage>
        <taxon>Eukaryota</taxon>
        <taxon>Sar</taxon>
        <taxon>Stramenopiles</taxon>
        <taxon>Ochrophyta</taxon>
        <taxon>PX clade</taxon>
        <taxon>Xanthophyceae</taxon>
        <taxon>Tribonematales</taxon>
        <taxon>Tribonemataceae</taxon>
        <taxon>Tribonema</taxon>
    </lineage>
</organism>
<evidence type="ECO:0000313" key="2">
    <source>
        <dbReference type="EMBL" id="KAG5191329.1"/>
    </source>
</evidence>
<reference evidence="2" key="1">
    <citation type="submission" date="2021-02" db="EMBL/GenBank/DDBJ databases">
        <title>First Annotated Genome of the Yellow-green Alga Tribonema minus.</title>
        <authorList>
            <person name="Mahan K.M."/>
        </authorList>
    </citation>
    <scope>NUCLEOTIDE SEQUENCE</scope>
    <source>
        <strain evidence="2">UTEX B ZZ1240</strain>
    </source>
</reference>
<feature type="compositionally biased region" description="Basic and acidic residues" evidence="1">
    <location>
        <begin position="384"/>
        <end position="407"/>
    </location>
</feature>
<protein>
    <submittedName>
        <fullName evidence="2">Uncharacterized protein</fullName>
    </submittedName>
</protein>
<feature type="compositionally biased region" description="Polar residues" evidence="1">
    <location>
        <begin position="518"/>
        <end position="527"/>
    </location>
</feature>
<name>A0A835ZII6_9STRA</name>
<feature type="compositionally biased region" description="Basic and acidic residues" evidence="1">
    <location>
        <begin position="293"/>
        <end position="318"/>
    </location>
</feature>
<feature type="region of interest" description="Disordered" evidence="1">
    <location>
        <begin position="119"/>
        <end position="534"/>
    </location>
</feature>
<keyword evidence="3" id="KW-1185">Reference proteome</keyword>
<feature type="compositionally biased region" description="Low complexity" evidence="1">
    <location>
        <begin position="357"/>
        <end position="366"/>
    </location>
</feature>
<gene>
    <name evidence="2" type="ORF">JKP88DRAFT_251657</name>
</gene>
<comment type="caution">
    <text evidence="2">The sequence shown here is derived from an EMBL/GenBank/DDBJ whole genome shotgun (WGS) entry which is preliminary data.</text>
</comment>
<feature type="compositionally biased region" description="Basic residues" evidence="1">
    <location>
        <begin position="409"/>
        <end position="419"/>
    </location>
</feature>
<feature type="compositionally biased region" description="Basic and acidic residues" evidence="1">
    <location>
        <begin position="464"/>
        <end position="517"/>
    </location>
</feature>
<evidence type="ECO:0000256" key="1">
    <source>
        <dbReference type="SAM" id="MobiDB-lite"/>
    </source>
</evidence>
<proteinExistence type="predicted"/>
<sequence length="604" mass="68000">MATLYKVLGFVLTENKYYITTTPLQQVKPFLAHFFDGGKRAHCPWTQRYTPVGRLMVDKETDNPFQLEAEVRLLMHQRGMNNVRGGTAGGELHLTHDFLDAFNQSCDEVGLPRQHVEIPRDGVEQQPVPPHRFRRHVSPRGKGKGVDRGSKRRRSTSRDRSRSAFPLHRRRSPGSRGRESSPGSRGREAPPVDTRLSAVRKRTGSSNATVDDMARGGKERATSPSSSTYRSGAAAQGANPTPLDIPDAVDAHQADGGDSARSQEVPPAAAEEHDARGPASNGTASSPEDGEVVNDRSRRNRRTDETQQVTDDHSQHDDDQQDDEQQDGNQQDGDQQDEDQHDEQDGHQQDGDRQDGDQQYGNQQDGDQQDGNRHNAHYNVSIGRDGHASPRNHRDVGRDIRGRDTQRRNNSRNRGRGTQRRNNSRDRGENTQRRYNSRDRGGDSTRRCNNSRGRGGDSGQRRGNSRDAGRDIRQRRDNSRDAGRDSRQRRVSRDREQDNRARRDNSRNEVRGSRGESSRGQLSTTRNMGGGGWAGLAEEQRNEMRQGARTAPYPRHDAACGICGWHNHLEHECTFCTRCAQRNHREPDCRARFHSGTHRPLSPR</sequence>
<accession>A0A835ZII6</accession>
<dbReference type="Proteomes" id="UP000664859">
    <property type="component" value="Unassembled WGS sequence"/>
</dbReference>
<feature type="compositionally biased region" description="Basic and acidic residues" evidence="1">
    <location>
        <begin position="423"/>
        <end position="446"/>
    </location>
</feature>
<dbReference type="AlphaFoldDB" id="A0A835ZII6"/>
<dbReference type="EMBL" id="JAFCMP010000021">
    <property type="protein sequence ID" value="KAG5191329.1"/>
    <property type="molecule type" value="Genomic_DNA"/>
</dbReference>